<dbReference type="Gene3D" id="2.130.10.10">
    <property type="entry name" value="YVTN repeat-like/Quinoprotein amine dehydrogenase"/>
    <property type="match status" value="1"/>
</dbReference>
<proteinExistence type="predicted"/>
<feature type="repeat" description="WD" evidence="1">
    <location>
        <begin position="55"/>
        <end position="87"/>
    </location>
</feature>
<dbReference type="PANTHER" id="PTHR15496:SF2">
    <property type="entry name" value="GENERAL TRANSCRIPTION FACTOR 3C POLYPEPTIDE 4"/>
    <property type="match status" value="1"/>
</dbReference>
<dbReference type="Pfam" id="PF00400">
    <property type="entry name" value="WD40"/>
    <property type="match status" value="2"/>
</dbReference>
<organism evidence="2 3">
    <name type="scientific">Riccia sorocarpa</name>
    <dbReference type="NCBI Taxonomy" id="122646"/>
    <lineage>
        <taxon>Eukaryota</taxon>
        <taxon>Viridiplantae</taxon>
        <taxon>Streptophyta</taxon>
        <taxon>Embryophyta</taxon>
        <taxon>Marchantiophyta</taxon>
        <taxon>Marchantiopsida</taxon>
        <taxon>Marchantiidae</taxon>
        <taxon>Marchantiales</taxon>
        <taxon>Ricciaceae</taxon>
        <taxon>Riccia</taxon>
    </lineage>
</organism>
<reference evidence="2 3" key="1">
    <citation type="submission" date="2024-09" db="EMBL/GenBank/DDBJ databases">
        <title>Chromosome-scale assembly of Riccia sorocarpa.</title>
        <authorList>
            <person name="Paukszto L."/>
        </authorList>
    </citation>
    <scope>NUCLEOTIDE SEQUENCE [LARGE SCALE GENOMIC DNA]</scope>
    <source>
        <strain evidence="2">LP-2024</strain>
        <tissue evidence="2">Aerial parts of the thallus</tissue>
    </source>
</reference>
<dbReference type="InterPro" id="IPR044230">
    <property type="entry name" value="GTF3C4"/>
</dbReference>
<keyword evidence="3" id="KW-1185">Reference proteome</keyword>
<keyword evidence="1" id="KW-0853">WD repeat</keyword>
<accession>A0ABD3GCY1</accession>
<comment type="caution">
    <text evidence="2">The sequence shown here is derived from an EMBL/GenBank/DDBJ whole genome shotgun (WGS) entry which is preliminary data.</text>
</comment>
<dbReference type="EMBL" id="JBJQOH010000008">
    <property type="protein sequence ID" value="KAL3677042.1"/>
    <property type="molecule type" value="Genomic_DNA"/>
</dbReference>
<gene>
    <name evidence="2" type="ORF">R1sor_026990</name>
</gene>
<dbReference type="PANTHER" id="PTHR15496">
    <property type="entry name" value="GENERAL TRANSCRIPTION FACTOR 3C POLYPEPTIDE 4 FAMILY"/>
    <property type="match status" value="1"/>
</dbReference>
<dbReference type="SUPFAM" id="SSF50978">
    <property type="entry name" value="WD40 repeat-like"/>
    <property type="match status" value="1"/>
</dbReference>
<dbReference type="SMART" id="SM00320">
    <property type="entry name" value="WD40"/>
    <property type="match status" value="2"/>
</dbReference>
<evidence type="ECO:0000256" key="1">
    <source>
        <dbReference type="PROSITE-ProRule" id="PRU00221"/>
    </source>
</evidence>
<dbReference type="AlphaFoldDB" id="A0ABD3GCY1"/>
<protein>
    <submittedName>
        <fullName evidence="2">Uncharacterized protein</fullName>
    </submittedName>
</protein>
<dbReference type="InterPro" id="IPR001680">
    <property type="entry name" value="WD40_rpt"/>
</dbReference>
<evidence type="ECO:0000313" key="2">
    <source>
        <dbReference type="EMBL" id="KAL3677042.1"/>
    </source>
</evidence>
<dbReference type="Proteomes" id="UP001633002">
    <property type="component" value="Unassembled WGS sequence"/>
</dbReference>
<name>A0ABD3GCY1_9MARC</name>
<sequence length="604" mass="66732">MFPPSYSINHVNNHNHVDASFLGFLDAHKSWVTTLCWAGCDFDLLRVNMVSPASSVTVSTQKLLLVTGCADGSVKIWAARSDSLSTATSMESLPISFCKQVGRADSVPVTSLALVVLSKPNGRALLAVGKSSGSIAVYEIQHSGICQQLCYREIAHQQTVTGLSWRYDGRYLYSSGQDSLKVWEVLNTKLKPLKLPDWSDIFPIINSPDLCSADALQSFLGVSLSHNCMTLVTVRDLDSDALDQMYQARSQRAVLQMFWLGNNRSNVEEDVSFFDIRKRLTGDEIMRWKVNILSALAQLEDPSKPLVLWDVTAVVSLLKEAVGGDVVLRILSEWLKGWNRGGDAVAAIGETENPSPHLLKVVSEASCRQLHILNVFCRRVLLVHLKPEDINTCASEDESSAERGSTVEGDEKLWRKCVYVVEHELRQRLVHCRLSIATHTNEDGLEEKDITNFLMNTKWAIENSSSISAELRKVATQLRKSHLDLYRASLETCHLCGSPVALSSPDTASCQGSGPGTGDNGHGLQRCCISMKLCPPGCQWYCSCCQRRSIEQTPSVFFGLSSRSQLVKLASHAPVENDTYPGCPYCGVLMRRMVPSFFLTPTLV</sequence>
<dbReference type="PROSITE" id="PS50082">
    <property type="entry name" value="WD_REPEATS_2"/>
    <property type="match status" value="1"/>
</dbReference>
<evidence type="ECO:0000313" key="3">
    <source>
        <dbReference type="Proteomes" id="UP001633002"/>
    </source>
</evidence>
<dbReference type="InterPro" id="IPR036322">
    <property type="entry name" value="WD40_repeat_dom_sf"/>
</dbReference>
<dbReference type="InterPro" id="IPR015943">
    <property type="entry name" value="WD40/YVTN_repeat-like_dom_sf"/>
</dbReference>